<keyword evidence="1" id="KW-0732">Signal</keyword>
<evidence type="ECO:0000313" key="3">
    <source>
        <dbReference type="Proteomes" id="UP000241434"/>
    </source>
</evidence>
<evidence type="ECO:0000256" key="1">
    <source>
        <dbReference type="SAM" id="SignalP"/>
    </source>
</evidence>
<gene>
    <name evidence="2" type="ORF">UF10_01225</name>
</gene>
<protein>
    <recommendedName>
        <fullName evidence="4">Lipoprotein</fullName>
    </recommendedName>
</protein>
<accession>A0A2P7Q291</accession>
<dbReference type="OrthoDB" id="1759921at2"/>
<dbReference type="PROSITE" id="PS51257">
    <property type="entry name" value="PROKAR_LIPOPROTEIN"/>
    <property type="match status" value="1"/>
</dbReference>
<feature type="signal peptide" evidence="1">
    <location>
        <begin position="1"/>
        <end position="21"/>
    </location>
</feature>
<evidence type="ECO:0008006" key="4">
    <source>
        <dbReference type="Google" id="ProtNLM"/>
    </source>
</evidence>
<sequence length="280" mass="32561">MKKLMVVVMSLICLTLTSCNRQNIKNNKQENFLEKAISVNSKENLKNKSRTISTYVYQEYKNHDKVYGQTIHDINLENKPKIIKISNNGSLGDITIYYIVHNDKVDIYNKVNSKEDFSVQRDISISNSEVPYILELLSLQGNISDYEVIKEEVVDGNRTIKISSKRKLEHINSIVEKLSSNPYFKNNKEIEDTIKMLRRGTKSYYWIDQRTSRVIKYQVDTTLENRLSYYIDNIGGTNPPVKITMTSKIDYDNIKKLKIPSDILENDKKSNNTNKVDKEK</sequence>
<dbReference type="RefSeq" id="WP_106776039.1">
    <property type="nucleotide sequence ID" value="NZ_JYGE01000002.1"/>
</dbReference>
<dbReference type="EMBL" id="JYGE01000002">
    <property type="protein sequence ID" value="PSJ32057.1"/>
    <property type="molecule type" value="Genomic_DNA"/>
</dbReference>
<organism evidence="2 3">
    <name type="scientific">Peptostreptococcus russellii</name>
    <dbReference type="NCBI Taxonomy" id="215200"/>
    <lineage>
        <taxon>Bacteria</taxon>
        <taxon>Bacillati</taxon>
        <taxon>Bacillota</taxon>
        <taxon>Clostridia</taxon>
        <taxon>Peptostreptococcales</taxon>
        <taxon>Peptostreptococcaceae</taxon>
        <taxon>Peptostreptococcus</taxon>
    </lineage>
</organism>
<keyword evidence="3" id="KW-1185">Reference proteome</keyword>
<dbReference type="AlphaFoldDB" id="A0A2P7Q291"/>
<feature type="chain" id="PRO_5015178467" description="Lipoprotein" evidence="1">
    <location>
        <begin position="22"/>
        <end position="280"/>
    </location>
</feature>
<name>A0A2P7Q291_9FIRM</name>
<dbReference type="Proteomes" id="UP000241434">
    <property type="component" value="Unassembled WGS sequence"/>
</dbReference>
<reference evidence="2" key="1">
    <citation type="thesis" date="2015" institute="Rutgers" country="The State University of New Jersey, 14 College Farm Rd., New Brunswick, NJ, USA">
        <title>Ammonia toxicity in bacteria and its implications for treatment of and resource recovery from highly nitrogenous organic wastes.</title>
        <authorList>
            <person name="Luther A.K."/>
        </authorList>
    </citation>
    <scope>NUCLEOTIDE SEQUENCE</scope>
    <source>
        <strain evidence="2">RT-10B</strain>
    </source>
</reference>
<comment type="caution">
    <text evidence="2">The sequence shown here is derived from an EMBL/GenBank/DDBJ whole genome shotgun (WGS) entry which is preliminary data.</text>
</comment>
<evidence type="ECO:0000313" key="2">
    <source>
        <dbReference type="EMBL" id="PSJ32057.1"/>
    </source>
</evidence>
<proteinExistence type="predicted"/>